<protein>
    <recommendedName>
        <fullName evidence="4">FAS1 domain-containing protein</fullName>
    </recommendedName>
</protein>
<evidence type="ECO:0000256" key="1">
    <source>
        <dbReference type="SAM" id="SignalP"/>
    </source>
</evidence>
<name>A0A4Y7JUY5_PAPSO</name>
<dbReference type="PANTHER" id="PTHR33985">
    <property type="entry name" value="OS02G0491300 PROTEIN-RELATED"/>
    <property type="match status" value="1"/>
</dbReference>
<dbReference type="Gramene" id="RZC64884">
    <property type="protein sequence ID" value="RZC64884"/>
    <property type="gene ID" value="C5167_008568"/>
</dbReference>
<dbReference type="PANTHER" id="PTHR33985:SF15">
    <property type="entry name" value="FASCICLIN-LIKE ARABINOGALACTAN PROTEIN 19"/>
    <property type="match status" value="1"/>
</dbReference>
<proteinExistence type="predicted"/>
<dbReference type="EMBL" id="CM010720">
    <property type="protein sequence ID" value="RZC64884.1"/>
    <property type="molecule type" value="Genomic_DNA"/>
</dbReference>
<evidence type="ECO:0008006" key="4">
    <source>
        <dbReference type="Google" id="ProtNLM"/>
    </source>
</evidence>
<feature type="signal peptide" evidence="1">
    <location>
        <begin position="1"/>
        <end position="25"/>
    </location>
</feature>
<feature type="chain" id="PRO_5021332646" description="FAS1 domain-containing protein" evidence="1">
    <location>
        <begin position="26"/>
        <end position="170"/>
    </location>
</feature>
<gene>
    <name evidence="2" type="ORF">C5167_008568</name>
</gene>
<dbReference type="Proteomes" id="UP000316621">
    <property type="component" value="Chromosome 6"/>
</dbReference>
<reference evidence="2 3" key="1">
    <citation type="journal article" date="2018" name="Science">
        <title>The opium poppy genome and morphinan production.</title>
        <authorList>
            <person name="Guo L."/>
            <person name="Winzer T."/>
            <person name="Yang X."/>
            <person name="Li Y."/>
            <person name="Ning Z."/>
            <person name="He Z."/>
            <person name="Teodor R."/>
            <person name="Lu Y."/>
            <person name="Bowser T.A."/>
            <person name="Graham I.A."/>
            <person name="Ye K."/>
        </authorList>
    </citation>
    <scope>NUCLEOTIDE SEQUENCE [LARGE SCALE GENOMIC DNA]</scope>
    <source>
        <strain evidence="3">cv. HN1</strain>
        <tissue evidence="2">Leaves</tissue>
    </source>
</reference>
<dbReference type="AlphaFoldDB" id="A0A4Y7JUY5"/>
<dbReference type="InterPro" id="IPR052806">
    <property type="entry name" value="Fasciclin-like_AGP"/>
</dbReference>
<keyword evidence="1" id="KW-0732">Signal</keyword>
<dbReference type="STRING" id="3469.A0A4Y7JUY5"/>
<organism evidence="2 3">
    <name type="scientific">Papaver somniferum</name>
    <name type="common">Opium poppy</name>
    <dbReference type="NCBI Taxonomy" id="3469"/>
    <lineage>
        <taxon>Eukaryota</taxon>
        <taxon>Viridiplantae</taxon>
        <taxon>Streptophyta</taxon>
        <taxon>Embryophyta</taxon>
        <taxon>Tracheophyta</taxon>
        <taxon>Spermatophyta</taxon>
        <taxon>Magnoliopsida</taxon>
        <taxon>Ranunculales</taxon>
        <taxon>Papaveraceae</taxon>
        <taxon>Papaveroideae</taxon>
        <taxon>Papaver</taxon>
    </lineage>
</organism>
<evidence type="ECO:0000313" key="2">
    <source>
        <dbReference type="EMBL" id="RZC64884.1"/>
    </source>
</evidence>
<keyword evidence="3" id="KW-1185">Reference proteome</keyword>
<accession>A0A4Y7JUY5</accession>
<sequence>MKKQLIFPTTVILLLLFIMNVVVNGIPEEELNMAITSLKANGYNLFGNAISTSDIRYQIISTFNNNITLFSPTDSDLYSLDLVSDSSDYVQKLRFFYQYLIPHQCLTITKDDNPNPNENSSFVSVDGVRIVVPDLYTGSRITVHGLGGILSVNFRKNVNDNVYSDLDLVS</sequence>
<evidence type="ECO:0000313" key="3">
    <source>
        <dbReference type="Proteomes" id="UP000316621"/>
    </source>
</evidence>